<protein>
    <recommendedName>
        <fullName evidence="3">Beta-galactosidase trimerisation domain-containing protein</fullName>
    </recommendedName>
</protein>
<comment type="caution">
    <text evidence="1">The sequence shown here is derived from an EMBL/GenBank/DDBJ whole genome shotgun (WGS) entry which is preliminary data.</text>
</comment>
<evidence type="ECO:0000313" key="1">
    <source>
        <dbReference type="EMBL" id="MTS51761.1"/>
    </source>
</evidence>
<organism evidence="1 2">
    <name type="scientific">Ruthenibacterium lactatiformans</name>
    <dbReference type="NCBI Taxonomy" id="1550024"/>
    <lineage>
        <taxon>Bacteria</taxon>
        <taxon>Bacillati</taxon>
        <taxon>Bacillota</taxon>
        <taxon>Clostridia</taxon>
        <taxon>Eubacteriales</taxon>
        <taxon>Oscillospiraceae</taxon>
        <taxon>Ruthenibacterium</taxon>
    </lineage>
</organism>
<evidence type="ECO:0000313" key="2">
    <source>
        <dbReference type="Proteomes" id="UP000449193"/>
    </source>
</evidence>
<gene>
    <name evidence="1" type="ORF">GMD52_09430</name>
</gene>
<dbReference type="Proteomes" id="UP000449193">
    <property type="component" value="Unassembled WGS sequence"/>
</dbReference>
<proteinExistence type="predicted"/>
<dbReference type="InterPro" id="IPR028212">
    <property type="entry name" value="GHL6"/>
</dbReference>
<dbReference type="SUPFAM" id="SSF51445">
    <property type="entry name" value="(Trans)glycosidases"/>
    <property type="match status" value="1"/>
</dbReference>
<dbReference type="Pfam" id="PF14871">
    <property type="entry name" value="GHL6"/>
    <property type="match status" value="1"/>
</dbReference>
<dbReference type="RefSeq" id="WP_155201326.1">
    <property type="nucleotide sequence ID" value="NZ_WMZL01000008.1"/>
</dbReference>
<dbReference type="InterPro" id="IPR017853">
    <property type="entry name" value="GH"/>
</dbReference>
<accession>A0A6I3QQ01</accession>
<sequence length="661" mass="73061">MPKDIKVATTVQHGKESTVHWWNETPWRMVQTNLREIDMADLDAEKFAADLEAFGATVVNLNAAGILASYQSKLPYHTVSSHLTGSSLQQILDACHKRGIRVIARCDFSKIPVAVYEQHPDWAFRKADGSIIEQNGFVQTCQNSVYQTEKVPEILRELLTTHDFDGVYCNMSGFIATDYHGGVHGFCTCDRCKAGFKAAFNMDAPLKPDMKDPVTLRYMGFQAGCGKKLRAAMNGVIKSISPEIALDKVDFLRTESHSEVDIPIWVYSASSNCRQTVGAERQMVSDNAVVDYMGFRYRECSICPEALALRQWQNVANGGSCSLYIIGRLDSHLDRSGLEPTKKVFQFHKKYTDVISGLQSGAEVLLVYKDQLGRSDAESYGWIRALTASHIPFDECRLAGLNEMLLAREKTIILADVKMLKPEQAVMLDVFAQRGGAVIVSGEAGLGRQPLDCLGVTLGIKRKGCMSSVLKVEEPEFPRCAKAPLIAFGPEFQEVVPGENTAGYMKLIPEHPFGPPEVAYFTEVTEFPGVTLHPYGAGRGILIPWNIGAFYHGEGYTNTLNVMQDVLFNLCSIPEIAPELHESVELVLSRKPGKTVLSLINASGYFANSYFKSIPMTDIKLTLPGSFEKVVALNGGHVTLDGNTVCLDRLNDFEMIVLEEQ</sequence>
<dbReference type="Gene3D" id="3.40.50.880">
    <property type="match status" value="1"/>
</dbReference>
<dbReference type="EMBL" id="WMZR01000010">
    <property type="protein sequence ID" value="MTS51761.1"/>
    <property type="molecule type" value="Genomic_DNA"/>
</dbReference>
<dbReference type="Gene3D" id="3.20.20.80">
    <property type="entry name" value="Glycosidases"/>
    <property type="match status" value="1"/>
</dbReference>
<dbReference type="AlphaFoldDB" id="A0A6I3QQ01"/>
<dbReference type="InterPro" id="IPR029062">
    <property type="entry name" value="Class_I_gatase-like"/>
</dbReference>
<reference evidence="1 2" key="1">
    <citation type="journal article" date="2019" name="Nat. Med.">
        <title>A library of human gut bacterial isolates paired with longitudinal multiomics data enables mechanistic microbiome research.</title>
        <authorList>
            <person name="Poyet M."/>
            <person name="Groussin M."/>
            <person name="Gibbons S.M."/>
            <person name="Avila-Pacheco J."/>
            <person name="Jiang X."/>
            <person name="Kearney S.M."/>
            <person name="Perrotta A.R."/>
            <person name="Berdy B."/>
            <person name="Zhao S."/>
            <person name="Lieberman T.D."/>
            <person name="Swanson P.K."/>
            <person name="Smith M."/>
            <person name="Roesemann S."/>
            <person name="Alexander J.E."/>
            <person name="Rich S.A."/>
            <person name="Livny J."/>
            <person name="Vlamakis H."/>
            <person name="Clish C."/>
            <person name="Bullock K."/>
            <person name="Deik A."/>
            <person name="Scott J."/>
            <person name="Pierce K.A."/>
            <person name="Xavier R.J."/>
            <person name="Alm E.J."/>
        </authorList>
    </citation>
    <scope>NUCLEOTIDE SEQUENCE [LARGE SCALE GENOMIC DNA]</scope>
    <source>
        <strain evidence="1 2">BIOML-A7</strain>
    </source>
</reference>
<name>A0A6I3QQ01_9FIRM</name>
<evidence type="ECO:0008006" key="3">
    <source>
        <dbReference type="Google" id="ProtNLM"/>
    </source>
</evidence>